<reference evidence="4" key="1">
    <citation type="journal article" date="2021" name="G3 (Bethesda)">
        <title>Genomic diversity, chromosomal rearrangements, and interspecies hybridization in the ogataea polymorpha species complex.</title>
        <authorList>
            <person name="Hanson S.J."/>
            <person name="Cinneide E.O."/>
            <person name="Salzberg L.I."/>
            <person name="Wolfe K.H."/>
            <person name="McGowan J."/>
            <person name="Fitzpatrick D.A."/>
            <person name="Matlin K."/>
        </authorList>
    </citation>
    <scope>NUCLEOTIDE SEQUENCE</scope>
    <source>
        <strain evidence="4">83-405-1</strain>
    </source>
</reference>
<feature type="region of interest" description="Disordered" evidence="1">
    <location>
        <begin position="117"/>
        <end position="183"/>
    </location>
</feature>
<feature type="domain" description="Sporulation-specific protein 71 N-terminal" evidence="3">
    <location>
        <begin position="11"/>
        <end position="79"/>
    </location>
</feature>
<feature type="domain" description="PH" evidence="2">
    <location>
        <begin position="702"/>
        <end position="913"/>
    </location>
</feature>
<dbReference type="SMART" id="SM00233">
    <property type="entry name" value="PH"/>
    <property type="match status" value="3"/>
</dbReference>
<feature type="domain" description="PH" evidence="2">
    <location>
        <begin position="978"/>
        <end position="1175"/>
    </location>
</feature>
<accession>A0AAN6D4H6</accession>
<dbReference type="InterPro" id="IPR057379">
    <property type="entry name" value="PH_SPO71"/>
</dbReference>
<dbReference type="InterPro" id="IPR029217">
    <property type="entry name" value="Spo7_2_N"/>
</dbReference>
<protein>
    <submittedName>
        <fullName evidence="4">Uncharacterized protein</fullName>
    </submittedName>
</protein>
<name>A0AAN6D4H6_9ASCO</name>
<dbReference type="AlphaFoldDB" id="A0AAN6D4H6"/>
<dbReference type="GO" id="GO:1902657">
    <property type="term" value="P:protein localization to prospore membrane"/>
    <property type="evidence" value="ECO:0007669"/>
    <property type="project" value="InterPro"/>
</dbReference>
<dbReference type="GO" id="GO:0005628">
    <property type="term" value="C:prospore membrane"/>
    <property type="evidence" value="ECO:0007669"/>
    <property type="project" value="TreeGrafter"/>
</dbReference>
<comment type="caution">
    <text evidence="4">The sequence shown here is derived from an EMBL/GenBank/DDBJ whole genome shotgun (WGS) entry which is preliminary data.</text>
</comment>
<gene>
    <name evidence="4" type="ORF">KL933_003374</name>
</gene>
<evidence type="ECO:0000313" key="5">
    <source>
        <dbReference type="Proteomes" id="UP000738402"/>
    </source>
</evidence>
<evidence type="ECO:0000259" key="2">
    <source>
        <dbReference type="SMART" id="SM00233"/>
    </source>
</evidence>
<dbReference type="Pfam" id="PF15404">
    <property type="entry name" value="PH_4"/>
    <property type="match status" value="1"/>
</dbReference>
<dbReference type="SUPFAM" id="SSF50729">
    <property type="entry name" value="PH domain-like"/>
    <property type="match status" value="1"/>
</dbReference>
<feature type="domain" description="PH" evidence="2">
    <location>
        <begin position="411"/>
        <end position="552"/>
    </location>
</feature>
<proteinExistence type="predicted"/>
<dbReference type="Proteomes" id="UP000738402">
    <property type="component" value="Unassembled WGS sequence"/>
</dbReference>
<evidence type="ECO:0000313" key="4">
    <source>
        <dbReference type="EMBL" id="KAG7726443.1"/>
    </source>
</evidence>
<dbReference type="InterPro" id="IPR001849">
    <property type="entry name" value="PH_domain"/>
</dbReference>
<dbReference type="PANTHER" id="PTHR28076">
    <property type="entry name" value="SPORULATION-SPECIFIC PROTEIN 71"/>
    <property type="match status" value="1"/>
</dbReference>
<dbReference type="PANTHER" id="PTHR28076:SF1">
    <property type="entry name" value="PROSPORE MEMBRANE ADAPTER PROTEIN SPO71"/>
    <property type="match status" value="1"/>
</dbReference>
<dbReference type="SMART" id="SM01316">
    <property type="entry name" value="Spo7_2_N"/>
    <property type="match status" value="1"/>
</dbReference>
<evidence type="ECO:0000259" key="3">
    <source>
        <dbReference type="SMART" id="SM01316"/>
    </source>
</evidence>
<dbReference type="InterPro" id="IPR040345">
    <property type="entry name" value="Mug56/Spo71"/>
</dbReference>
<dbReference type="EMBL" id="JAHLUH010000009">
    <property type="protein sequence ID" value="KAG7726443.1"/>
    <property type="molecule type" value="Genomic_DNA"/>
</dbReference>
<evidence type="ECO:0000256" key="1">
    <source>
        <dbReference type="SAM" id="MobiDB-lite"/>
    </source>
</evidence>
<dbReference type="InterPro" id="IPR039486">
    <property type="entry name" value="Mug56/Spo71_PH"/>
</dbReference>
<dbReference type="Pfam" id="PF15407">
    <property type="entry name" value="Spo7_2_N"/>
    <property type="match status" value="1"/>
</dbReference>
<organism evidence="4 5">
    <name type="scientific">Ogataea haglerorum</name>
    <dbReference type="NCBI Taxonomy" id="1937702"/>
    <lineage>
        <taxon>Eukaryota</taxon>
        <taxon>Fungi</taxon>
        <taxon>Dikarya</taxon>
        <taxon>Ascomycota</taxon>
        <taxon>Saccharomycotina</taxon>
        <taxon>Pichiomycetes</taxon>
        <taxon>Pichiales</taxon>
        <taxon>Pichiaceae</taxon>
        <taxon>Ogataea</taxon>
    </lineage>
</organism>
<dbReference type="Pfam" id="PF23207">
    <property type="entry name" value="PH_SPO71"/>
    <property type="match status" value="1"/>
</dbReference>
<sequence>MNGNTQRKEGSSIDIPCYSFTAFKLRYGTANRLNRTTTIISLGPIPRSWLFYKQSALLSTLHKIGEKTDGSFARSTEMFDNVARNFGFRSSRQASGRTSSGMSSDFSDSTQLIDNASTMSSDSVTIHDHPEGNLTVSSREQEQRNRNHGVIRRHPDGTSGSLLGRSRTRKPNSHRDPTKTLGWSNDDFLAFNQKLSSRSNLGNDGAKNATNNLYSHKHLYRDIAKARIMGKEVRNAEDVSSNASFVTANEFIYSTPQARQPQDSSSHSGINDTSLGSYDTIMASQRETGTEKAAAPTTMVKSVTFSTSAKKNHSPKKKKLMEVELLNPEEHVGVLDTNDQQQSHSHFRDLYEQLNEEMITIFDKLQHRTVGARHRINNEYSKIEQRRKLRRMFQEFSAGNIVKMEKMLVTVIMKETRYEAEGPSRLVEKWKEYIVVARSTGNHEYPIVLQFFKKRNIRFVDIEGLTQFDDEESVFEDVYQKKSARTSRSHLEFDVLLSISDTRIRFRNVLDKTISISKVMRKHRDFEYILLPQTQSSATRWLSFFNTVLKSQSREEQKTLLLKIPDLDLSLTIKNLSRHLRPEDYCIKEDNFKIEMLENGYSVPRSNAFNKLVDTIVAQLLILNDKGCLPPRGNKFISNLPYRKHLLAFAAKKYDRLEWMVGESEKLLQATWLILSNTHDIELRELKHEPLALMNEPLVEPRPVEGFLVLLSNRRGTLKSSFGRNYFKLHYFSSFDNLLMFQDFHTAVPPFEDSMTDIMSPLGRVLDEKELTEKVHSRNLYFEKSPFPLAPSNPSHISWLRPGISKEEFDKRDMDALYEAERRASIIVNCKGTIDLCNVSEINCIPTSEVPNVIRLAGSLAWGYQQSRLDDESYVDSVFELILKSGCRIRLQACNRKVRDQWVFNLLQLREYWVKKKQEELKRIINLREKNIIATRLPDDKYESILTVDDNPNKWELSKAHTDPYVHNISSLSVEKPLMMSGVLYQKRKKHKSFKTFLVLLCPGFLVLYDMFNRSFKSGTIKQTAYYKHYTTISLGNCYVFCDSTNDLDVSIRDSTLSEVSPGSHQVPRIYSDGWKSSEDEHCRRFTIWFGSKRVMMRKNNSKRVILNDQHLDYSSDDDEETESESDRMSLHDRGKMLKTVSRLGVTGHSMVFLARSRVERDLWVTKLLNEVERFRIVDDEEVQLS</sequence>